<dbReference type="PANTHER" id="PTHR20905:SF1">
    <property type="entry name" value="AT07410P-RELATED"/>
    <property type="match status" value="1"/>
</dbReference>
<protein>
    <submittedName>
        <fullName evidence="3">N-acetyltransferase domain-containing protein</fullName>
    </submittedName>
</protein>
<dbReference type="PROSITE" id="PS51186">
    <property type="entry name" value="GNAT"/>
    <property type="match status" value="1"/>
</dbReference>
<dbReference type="InterPro" id="IPR016181">
    <property type="entry name" value="Acyl_CoA_acyltransferase"/>
</dbReference>
<sequence length="234" mass="26461">MEKSLNIDDDLKLIIVEKEKHSDIIYDKFMETFLKNEPIAVSINSKMEDLKDIYLYVVGKALKEPVSVVAYLGNECIGGALNYTVTDIPNSTENPNLSFKNDFTHEIASFKMINLEARPIIVVTREIERNYGFFIPNCKKLLKLEALFVESNFSGKGIGTKIVKMVIEIAKKENCDYVMTVASAGGSGQIFKKLGFKCVREISVSSFLSNGKRMLKDFHDGNQTIKLMFYKINN</sequence>
<evidence type="ECO:0000313" key="2">
    <source>
        <dbReference type="Proteomes" id="UP000887578"/>
    </source>
</evidence>
<dbReference type="WBParaSite" id="PDA_v2.g25146.t1">
    <property type="protein sequence ID" value="PDA_v2.g25146.t1"/>
    <property type="gene ID" value="PDA_v2.g25146"/>
</dbReference>
<proteinExistence type="predicted"/>
<dbReference type="Gene3D" id="3.40.630.30">
    <property type="match status" value="1"/>
</dbReference>
<dbReference type="AlphaFoldDB" id="A0A914Q7Y5"/>
<evidence type="ECO:0000259" key="1">
    <source>
        <dbReference type="PROSITE" id="PS51186"/>
    </source>
</evidence>
<dbReference type="GO" id="GO:0008080">
    <property type="term" value="F:N-acetyltransferase activity"/>
    <property type="evidence" value="ECO:0007669"/>
    <property type="project" value="TreeGrafter"/>
</dbReference>
<dbReference type="PANTHER" id="PTHR20905">
    <property type="entry name" value="N-ACETYLTRANSFERASE-RELATED"/>
    <property type="match status" value="1"/>
</dbReference>
<name>A0A914Q7Y5_9BILA</name>
<dbReference type="InterPro" id="IPR000182">
    <property type="entry name" value="GNAT_dom"/>
</dbReference>
<organism evidence="2 3">
    <name type="scientific">Panagrolaimus davidi</name>
    <dbReference type="NCBI Taxonomy" id="227884"/>
    <lineage>
        <taxon>Eukaryota</taxon>
        <taxon>Metazoa</taxon>
        <taxon>Ecdysozoa</taxon>
        <taxon>Nematoda</taxon>
        <taxon>Chromadorea</taxon>
        <taxon>Rhabditida</taxon>
        <taxon>Tylenchina</taxon>
        <taxon>Panagrolaimomorpha</taxon>
        <taxon>Panagrolaimoidea</taxon>
        <taxon>Panagrolaimidae</taxon>
        <taxon>Panagrolaimus</taxon>
    </lineage>
</organism>
<reference evidence="3" key="1">
    <citation type="submission" date="2022-11" db="UniProtKB">
        <authorList>
            <consortium name="WormBaseParasite"/>
        </authorList>
    </citation>
    <scope>IDENTIFICATION</scope>
</reference>
<dbReference type="Proteomes" id="UP000887578">
    <property type="component" value="Unplaced"/>
</dbReference>
<evidence type="ECO:0000313" key="3">
    <source>
        <dbReference type="WBParaSite" id="PDA_v2.g25146.t1"/>
    </source>
</evidence>
<dbReference type="CDD" id="cd04301">
    <property type="entry name" value="NAT_SF"/>
    <property type="match status" value="1"/>
</dbReference>
<dbReference type="Pfam" id="PF13673">
    <property type="entry name" value="Acetyltransf_10"/>
    <property type="match status" value="1"/>
</dbReference>
<keyword evidence="2" id="KW-1185">Reference proteome</keyword>
<accession>A0A914Q7Y5</accession>
<dbReference type="SUPFAM" id="SSF55729">
    <property type="entry name" value="Acyl-CoA N-acyltransferases (Nat)"/>
    <property type="match status" value="1"/>
</dbReference>
<feature type="domain" description="N-acetyltransferase" evidence="1">
    <location>
        <begin position="78"/>
        <end position="219"/>
    </location>
</feature>